<comment type="caution">
    <text evidence="1">The sequence shown here is derived from an EMBL/GenBank/DDBJ whole genome shotgun (WGS) entry which is preliminary data.</text>
</comment>
<keyword evidence="2" id="KW-1185">Reference proteome</keyword>
<gene>
    <name evidence="1" type="ORF">JX265_005758</name>
</gene>
<reference evidence="1" key="1">
    <citation type="submission" date="2021-03" db="EMBL/GenBank/DDBJ databases">
        <title>Revisited historic fungal species revealed as producer of novel bioactive compounds through whole genome sequencing and comparative genomics.</title>
        <authorList>
            <person name="Vignolle G.A."/>
            <person name="Hochenegger N."/>
            <person name="Mach R.L."/>
            <person name="Mach-Aigner A.R."/>
            <person name="Javad Rahimi M."/>
            <person name="Salim K.A."/>
            <person name="Chan C.M."/>
            <person name="Lim L.B.L."/>
            <person name="Cai F."/>
            <person name="Druzhinina I.S."/>
            <person name="U'Ren J.M."/>
            <person name="Derntl C."/>
        </authorList>
    </citation>
    <scope>NUCLEOTIDE SEQUENCE</scope>
    <source>
        <strain evidence="1">TUCIM 5799</strain>
    </source>
</reference>
<dbReference type="AlphaFoldDB" id="A0A9Q0APV2"/>
<organism evidence="1 2">
    <name type="scientific">Neoarthrinium moseri</name>
    <dbReference type="NCBI Taxonomy" id="1658444"/>
    <lineage>
        <taxon>Eukaryota</taxon>
        <taxon>Fungi</taxon>
        <taxon>Dikarya</taxon>
        <taxon>Ascomycota</taxon>
        <taxon>Pezizomycotina</taxon>
        <taxon>Sordariomycetes</taxon>
        <taxon>Xylariomycetidae</taxon>
        <taxon>Amphisphaeriales</taxon>
        <taxon>Apiosporaceae</taxon>
        <taxon>Neoarthrinium</taxon>
    </lineage>
</organism>
<dbReference type="PANTHER" id="PTHR40619:SF3">
    <property type="entry name" value="FUNGAL STAND N-TERMINAL GOODBYE DOMAIN-CONTAINING PROTEIN"/>
    <property type="match status" value="1"/>
</dbReference>
<dbReference type="PANTHER" id="PTHR40619">
    <property type="entry name" value="FUNGAL STAND N-TERMINAL GOODBYE DOMAIN-CONTAINING PROTEIN"/>
    <property type="match status" value="1"/>
</dbReference>
<protein>
    <submittedName>
        <fullName evidence="1">Uncharacterized protein</fullName>
    </submittedName>
</protein>
<evidence type="ECO:0000313" key="2">
    <source>
        <dbReference type="Proteomes" id="UP000829685"/>
    </source>
</evidence>
<dbReference type="EMBL" id="JAFIMR010000012">
    <property type="protein sequence ID" value="KAI1871772.1"/>
    <property type="molecule type" value="Genomic_DNA"/>
</dbReference>
<accession>A0A9Q0APV2</accession>
<dbReference type="Proteomes" id="UP000829685">
    <property type="component" value="Unassembled WGS sequence"/>
</dbReference>
<name>A0A9Q0APV2_9PEZI</name>
<sequence>MIEKVQAKLAKKGSGFSASGCLDVRQCHWKDVLQEVNETARRWSSAPNRASQTMLYIDKLGRNSAVFESWLQLLPAGDYGSSLRAFSICGVFKIAIGAAGQYVKVEEAIFGALAEIPEIIQGAQTYAKVYSDRRPQALEKKTFDLFLAILRSLTHIMQFFAEGSIRKPFESVFKQAEYKSALLKSIDEIRKQASRIKDEAQQCLAWAVKEQSLVVKSMDTKMNRIESVDNKIDRILGSLQRLLEQRMPIPITQNANQEPVIEQLEMLKRLHPQLQQSTSKQIPCLGSISKSIEAKSYQEQEKTSTETALKLLKIIEYDPGAIRKDIESCVQLELRLDEQQKSLAAAMVRHSGYRAHMAESRCSTALLVNGRADLASADSLSPLTLVAGTLAQASRDEDSVFVLCYFCNNHRPDFMPSIAASSIGLLSSLVGQLIQQMLSRGMAIDLSSLEPHEWKKIQGLELDVLWKAFRKLTSQLPSGSVLICIIDEISRFETASLSEDTDRLARRLTRLVRNSDSIVFKLLFTCHGRALGVSQYFTAHTIDLREDTEPDDSSGWWIKMGTSNTLG</sequence>
<proteinExistence type="predicted"/>
<evidence type="ECO:0000313" key="1">
    <source>
        <dbReference type="EMBL" id="KAI1871772.1"/>
    </source>
</evidence>